<dbReference type="RefSeq" id="WP_230002594.1">
    <property type="nucleotide sequence ID" value="NZ_CP087134.1"/>
</dbReference>
<sequence>MQKQVLHNQSLLDISLQNNGTVMSVFELAHKNGISITEALTPGQNIEVPESGAIDTTIVTFYQNKNQIIATGLSNSGNEDILPRLGIGTMIIGTTFIVE</sequence>
<keyword evidence="2" id="KW-1185">Reference proteome</keyword>
<comment type="caution">
    <text evidence="1">The sequence shown here is derived from an EMBL/GenBank/DDBJ whole genome shotgun (WGS) entry which is preliminary data.</text>
</comment>
<accession>A0ABU4R967</accession>
<name>A0ABU4R967_9FLAO</name>
<reference evidence="1 2" key="1">
    <citation type="submission" date="2023-11" db="EMBL/GenBank/DDBJ databases">
        <title>Unpublished Manusciprt.</title>
        <authorList>
            <person name="Saticioglu I.B."/>
            <person name="Ay H."/>
            <person name="Ajmi N."/>
            <person name="Altun S."/>
            <person name="Duman M."/>
        </authorList>
    </citation>
    <scope>NUCLEOTIDE SEQUENCE [LARGE SCALE GENOMIC DNA]</scope>
    <source>
        <strain evidence="1 2">Fl-318</strain>
    </source>
</reference>
<evidence type="ECO:0000313" key="1">
    <source>
        <dbReference type="EMBL" id="MDX6187995.1"/>
    </source>
</evidence>
<evidence type="ECO:0008006" key="3">
    <source>
        <dbReference type="Google" id="ProtNLM"/>
    </source>
</evidence>
<dbReference type="Proteomes" id="UP001273350">
    <property type="component" value="Unassembled WGS sequence"/>
</dbReference>
<evidence type="ECO:0000313" key="2">
    <source>
        <dbReference type="Proteomes" id="UP001273350"/>
    </source>
</evidence>
<proteinExistence type="predicted"/>
<dbReference type="EMBL" id="JAWXVI010000001">
    <property type="protein sequence ID" value="MDX6187995.1"/>
    <property type="molecule type" value="Genomic_DNA"/>
</dbReference>
<gene>
    <name evidence="1" type="ORF">SGQ83_01420</name>
</gene>
<protein>
    <recommendedName>
        <fullName evidence="3">LysM domain-containing protein</fullName>
    </recommendedName>
</protein>
<organism evidence="1 2">
    <name type="scientific">Flavobacterium cupriresistens</name>
    <dbReference type="NCBI Taxonomy" id="2893885"/>
    <lineage>
        <taxon>Bacteria</taxon>
        <taxon>Pseudomonadati</taxon>
        <taxon>Bacteroidota</taxon>
        <taxon>Flavobacteriia</taxon>
        <taxon>Flavobacteriales</taxon>
        <taxon>Flavobacteriaceae</taxon>
        <taxon>Flavobacterium</taxon>
    </lineage>
</organism>